<feature type="region of interest" description="Disordered" evidence="1">
    <location>
        <begin position="38"/>
        <end position="65"/>
    </location>
</feature>
<feature type="compositionally biased region" description="Basic and acidic residues" evidence="1">
    <location>
        <begin position="39"/>
        <end position="49"/>
    </location>
</feature>
<sequence length="162" mass="18214">MRTTFVLALAVAICALLSVLVVQAEEGRLQVGQIKPTNRRAEETEEKSVKASLPKIQHPSNSNLVHRKRKKCTQIALFMGSGYKLQYSRASSFLIHRTSIDAVRSLRAEDVMTPSPLDAFKVAIAKFEKKPASRRLNSDEDEKEVIKKFTKAMEKMKKNGRA</sequence>
<evidence type="ECO:0000313" key="4">
    <source>
        <dbReference type="Proteomes" id="UP000028582"/>
    </source>
</evidence>
<dbReference type="EMBL" id="ANJA01004007">
    <property type="protein sequence ID" value="ETO60097.1"/>
    <property type="molecule type" value="Genomic_DNA"/>
</dbReference>
<organism evidence="3 4">
    <name type="scientific">Phytophthora nicotianae P1976</name>
    <dbReference type="NCBI Taxonomy" id="1317066"/>
    <lineage>
        <taxon>Eukaryota</taxon>
        <taxon>Sar</taxon>
        <taxon>Stramenopiles</taxon>
        <taxon>Oomycota</taxon>
        <taxon>Peronosporomycetes</taxon>
        <taxon>Peronosporales</taxon>
        <taxon>Peronosporaceae</taxon>
        <taxon>Phytophthora</taxon>
    </lineage>
</organism>
<accession>A0A080Z0D6</accession>
<proteinExistence type="predicted"/>
<dbReference type="AlphaFoldDB" id="A0A080Z0D6"/>
<feature type="chain" id="PRO_5001752531" description="RxLR effector protein" evidence="2">
    <location>
        <begin position="25"/>
        <end position="162"/>
    </location>
</feature>
<evidence type="ECO:0000256" key="1">
    <source>
        <dbReference type="SAM" id="MobiDB-lite"/>
    </source>
</evidence>
<feature type="signal peptide" evidence="2">
    <location>
        <begin position="1"/>
        <end position="24"/>
    </location>
</feature>
<keyword evidence="2" id="KW-0732">Signal</keyword>
<gene>
    <name evidence="3" type="ORF">F444_21674</name>
</gene>
<dbReference type="OrthoDB" id="121009at2759"/>
<evidence type="ECO:0000256" key="2">
    <source>
        <dbReference type="SAM" id="SignalP"/>
    </source>
</evidence>
<reference evidence="3 4" key="1">
    <citation type="submission" date="2013-11" db="EMBL/GenBank/DDBJ databases">
        <title>The Genome Sequence of Phytophthora parasitica P1976.</title>
        <authorList>
            <consortium name="The Broad Institute Genomics Platform"/>
            <person name="Russ C."/>
            <person name="Tyler B."/>
            <person name="Panabieres F."/>
            <person name="Shan W."/>
            <person name="Tripathy S."/>
            <person name="Grunwald N."/>
            <person name="Machado M."/>
            <person name="Johnson C.S."/>
            <person name="Walker B."/>
            <person name="Young S."/>
            <person name="Zeng Q."/>
            <person name="Gargeya S."/>
            <person name="Fitzgerald M."/>
            <person name="Haas B."/>
            <person name="Abouelleil A."/>
            <person name="Allen A.W."/>
            <person name="Alvarado L."/>
            <person name="Arachchi H.M."/>
            <person name="Berlin A.M."/>
            <person name="Chapman S.B."/>
            <person name="Gainer-Dewar J."/>
            <person name="Goldberg J."/>
            <person name="Griggs A."/>
            <person name="Gujja S."/>
            <person name="Hansen M."/>
            <person name="Howarth C."/>
            <person name="Imamovic A."/>
            <person name="Ireland A."/>
            <person name="Larimer J."/>
            <person name="McCowan C."/>
            <person name="Murphy C."/>
            <person name="Pearson M."/>
            <person name="Poon T.W."/>
            <person name="Priest M."/>
            <person name="Roberts A."/>
            <person name="Saif S."/>
            <person name="Shea T."/>
            <person name="Sisk P."/>
            <person name="Sykes S."/>
            <person name="Wortman J."/>
            <person name="Nusbaum C."/>
            <person name="Birren B."/>
        </authorList>
    </citation>
    <scope>NUCLEOTIDE SEQUENCE [LARGE SCALE GENOMIC DNA]</scope>
    <source>
        <strain evidence="3 4">P1976</strain>
    </source>
</reference>
<evidence type="ECO:0008006" key="5">
    <source>
        <dbReference type="Google" id="ProtNLM"/>
    </source>
</evidence>
<comment type="caution">
    <text evidence="3">The sequence shown here is derived from an EMBL/GenBank/DDBJ whole genome shotgun (WGS) entry which is preliminary data.</text>
</comment>
<evidence type="ECO:0000313" key="3">
    <source>
        <dbReference type="EMBL" id="ETO60097.1"/>
    </source>
</evidence>
<name>A0A080Z0D6_PHYNI</name>
<dbReference type="Proteomes" id="UP000028582">
    <property type="component" value="Unassembled WGS sequence"/>
</dbReference>
<protein>
    <recommendedName>
        <fullName evidence="5">RxLR effector protein</fullName>
    </recommendedName>
</protein>